<dbReference type="EMBL" id="FMBA01000060">
    <property type="protein sequence ID" value="SCC26683.1"/>
    <property type="molecule type" value="Genomic_DNA"/>
</dbReference>
<organism evidence="1 2">
    <name type="scientific">Gilliamella intestini</name>
    <dbReference type="NCBI Taxonomy" id="1798183"/>
    <lineage>
        <taxon>Bacteria</taxon>
        <taxon>Pseudomonadati</taxon>
        <taxon>Pseudomonadota</taxon>
        <taxon>Gammaproteobacteria</taxon>
        <taxon>Orbales</taxon>
        <taxon>Orbaceae</taxon>
        <taxon>Gilliamella</taxon>
    </lineage>
</organism>
<evidence type="ECO:0000313" key="2">
    <source>
        <dbReference type="Proteomes" id="UP000199698"/>
    </source>
</evidence>
<dbReference type="STRING" id="1798183.GA0061080_10605"/>
<dbReference type="RefSeq" id="WP_091125508.1">
    <property type="nucleotide sequence ID" value="NZ_FMBA01000060.1"/>
</dbReference>
<name>A0A1C4D5S4_9GAMM</name>
<sequence length="114" mass="13007">MKKFIKLLNDISKSHNIAINATLSKSTANKKICYAHVERSSSELDRYNSFLRDIELLTAKTGVMLTGSINMIDLNCLADFDSYKINGNQIIASAKGFSLRYIKQIRIHKFKYDK</sequence>
<reference evidence="2" key="1">
    <citation type="submission" date="2016-08" db="EMBL/GenBank/DDBJ databases">
        <authorList>
            <person name="Varghese N."/>
            <person name="Submissions Spin"/>
        </authorList>
    </citation>
    <scope>NUCLEOTIDE SEQUENCE [LARGE SCALE GENOMIC DNA]</scope>
    <source>
        <strain evidence="2">R-53144</strain>
    </source>
</reference>
<proteinExistence type="predicted"/>
<evidence type="ECO:0000313" key="1">
    <source>
        <dbReference type="EMBL" id="SCC26683.1"/>
    </source>
</evidence>
<dbReference type="Proteomes" id="UP000199698">
    <property type="component" value="Unassembled WGS sequence"/>
</dbReference>
<accession>A0A1C4D5S4</accession>
<dbReference type="AlphaFoldDB" id="A0A1C4D5S4"/>
<keyword evidence="2" id="KW-1185">Reference proteome</keyword>
<gene>
    <name evidence="1" type="ORF">GA0061080_10605</name>
</gene>
<protein>
    <submittedName>
        <fullName evidence="1">Uncharacterized protein</fullName>
    </submittedName>
</protein>